<evidence type="ECO:0000256" key="1">
    <source>
        <dbReference type="SAM" id="MobiDB-lite"/>
    </source>
</evidence>
<feature type="region of interest" description="Disordered" evidence="1">
    <location>
        <begin position="1"/>
        <end position="109"/>
    </location>
</feature>
<sequence>MKAPEETHHDKPAPSQMPSRRSKLPVPLRIGERPTLLRHPRSHLRPVEDHGTTSPSKRTISSNSPSPPNPGGGRCPAPADHRHCAMKSSRPASGWGGAGGSAPGVPSPLHGKVLPEDVVEAPAGPVNLSAPSITLCIYRLWPMLKTRRTSN</sequence>
<protein>
    <submittedName>
        <fullName evidence="2">Uncharacterized protein</fullName>
    </submittedName>
</protein>
<keyword evidence="3" id="KW-1185">Reference proteome</keyword>
<name>A0A6G1HPW1_9PEZI</name>
<evidence type="ECO:0000313" key="3">
    <source>
        <dbReference type="Proteomes" id="UP000799640"/>
    </source>
</evidence>
<accession>A0A6G1HPW1</accession>
<gene>
    <name evidence="2" type="ORF">EJ06DRAFT_142027</name>
</gene>
<reference evidence="2" key="1">
    <citation type="journal article" date="2020" name="Stud. Mycol.">
        <title>101 Dothideomycetes genomes: a test case for predicting lifestyles and emergence of pathogens.</title>
        <authorList>
            <person name="Haridas S."/>
            <person name="Albert R."/>
            <person name="Binder M."/>
            <person name="Bloem J."/>
            <person name="Labutti K."/>
            <person name="Salamov A."/>
            <person name="Andreopoulos B."/>
            <person name="Baker S."/>
            <person name="Barry K."/>
            <person name="Bills G."/>
            <person name="Bluhm B."/>
            <person name="Cannon C."/>
            <person name="Castanera R."/>
            <person name="Culley D."/>
            <person name="Daum C."/>
            <person name="Ezra D."/>
            <person name="Gonzalez J."/>
            <person name="Henrissat B."/>
            <person name="Kuo A."/>
            <person name="Liang C."/>
            <person name="Lipzen A."/>
            <person name="Lutzoni F."/>
            <person name="Magnuson J."/>
            <person name="Mondo S."/>
            <person name="Nolan M."/>
            <person name="Ohm R."/>
            <person name="Pangilinan J."/>
            <person name="Park H.-J."/>
            <person name="Ramirez L."/>
            <person name="Alfaro M."/>
            <person name="Sun H."/>
            <person name="Tritt A."/>
            <person name="Yoshinaga Y."/>
            <person name="Zwiers L.-H."/>
            <person name="Turgeon B."/>
            <person name="Goodwin S."/>
            <person name="Spatafora J."/>
            <person name="Crous P."/>
            <person name="Grigoriev I."/>
        </authorList>
    </citation>
    <scope>NUCLEOTIDE SEQUENCE</scope>
    <source>
        <strain evidence="2">CBS 262.69</strain>
    </source>
</reference>
<dbReference type="AlphaFoldDB" id="A0A6G1HPW1"/>
<organism evidence="2 3">
    <name type="scientific">Trichodelitschia bisporula</name>
    <dbReference type="NCBI Taxonomy" id="703511"/>
    <lineage>
        <taxon>Eukaryota</taxon>
        <taxon>Fungi</taxon>
        <taxon>Dikarya</taxon>
        <taxon>Ascomycota</taxon>
        <taxon>Pezizomycotina</taxon>
        <taxon>Dothideomycetes</taxon>
        <taxon>Dothideomycetes incertae sedis</taxon>
        <taxon>Phaeotrichales</taxon>
        <taxon>Phaeotrichaceae</taxon>
        <taxon>Trichodelitschia</taxon>
    </lineage>
</organism>
<feature type="compositionally biased region" description="Basic and acidic residues" evidence="1">
    <location>
        <begin position="1"/>
        <end position="12"/>
    </location>
</feature>
<evidence type="ECO:0000313" key="2">
    <source>
        <dbReference type="EMBL" id="KAF2397879.1"/>
    </source>
</evidence>
<proteinExistence type="predicted"/>
<dbReference type="EMBL" id="ML996702">
    <property type="protein sequence ID" value="KAF2397879.1"/>
    <property type="molecule type" value="Genomic_DNA"/>
</dbReference>
<dbReference type="Proteomes" id="UP000799640">
    <property type="component" value="Unassembled WGS sequence"/>
</dbReference>